<accession>A0A6H1PBC9</accession>
<dbReference type="PIRSF" id="PIRSF010386">
    <property type="entry name" value="RocB"/>
    <property type="match status" value="1"/>
</dbReference>
<gene>
    <name evidence="1" type="ORF">HFZ78_01345</name>
</gene>
<dbReference type="PANTHER" id="PTHR43808:SF27">
    <property type="entry name" value="PROTEIN ROCB"/>
    <property type="match status" value="1"/>
</dbReference>
<dbReference type="EMBL" id="CP051128">
    <property type="protein sequence ID" value="QIZ10722.1"/>
    <property type="molecule type" value="Genomic_DNA"/>
</dbReference>
<dbReference type="PANTHER" id="PTHR43808">
    <property type="entry name" value="ACETYLORNITHINE DEACETYLASE"/>
    <property type="match status" value="1"/>
</dbReference>
<dbReference type="InterPro" id="IPR002933">
    <property type="entry name" value="Peptidase_M20"/>
</dbReference>
<proteinExistence type="predicted"/>
<dbReference type="AlphaFoldDB" id="A0A6H1PBC9"/>
<dbReference type="InterPro" id="IPR012166">
    <property type="entry name" value="Uncharacterised_RocB"/>
</dbReference>
<organism evidence="1 2">
    <name type="scientific">Priestia megaterium</name>
    <name type="common">Bacillus megaterium</name>
    <dbReference type="NCBI Taxonomy" id="1404"/>
    <lineage>
        <taxon>Bacteria</taxon>
        <taxon>Bacillati</taxon>
        <taxon>Bacillota</taxon>
        <taxon>Bacilli</taxon>
        <taxon>Bacillales</taxon>
        <taxon>Bacillaceae</taxon>
        <taxon>Priestia</taxon>
    </lineage>
</organism>
<dbReference type="GO" id="GO:0016787">
    <property type="term" value="F:hydrolase activity"/>
    <property type="evidence" value="ECO:0007669"/>
    <property type="project" value="UniProtKB-KW"/>
</dbReference>
<reference evidence="1 2" key="2">
    <citation type="submission" date="2020-04" db="EMBL/GenBank/DDBJ databases">
        <authorList>
            <person name="Fomenkov A."/>
            <person name="Anton B.P."/>
            <person name="Roberts R.J."/>
        </authorList>
    </citation>
    <scope>NUCLEOTIDE SEQUENCE [LARGE SCALE GENOMIC DNA]</scope>
    <source>
        <strain evidence="1 2">S2</strain>
    </source>
</reference>
<name>A0A6H1PBC9_PRIMG</name>
<evidence type="ECO:0000313" key="1">
    <source>
        <dbReference type="EMBL" id="QIZ10722.1"/>
    </source>
</evidence>
<dbReference type="InterPro" id="IPR050072">
    <property type="entry name" value="Peptidase_M20A"/>
</dbReference>
<protein>
    <submittedName>
        <fullName evidence="1">M20/M25/M40 family metallo-hydrolase</fullName>
    </submittedName>
</protein>
<dbReference type="Proteomes" id="UP000501868">
    <property type="component" value="Chromosome"/>
</dbReference>
<reference evidence="1 2" key="1">
    <citation type="submission" date="2020-04" db="EMBL/GenBank/DDBJ databases">
        <title>Genome-Wide Identification of 5-Methylcytosine Sites in Bacterial Genomes By High-Throughput Sequencing of MspJI Restriction Fragments.</title>
        <authorList>
            <person name="Wu V."/>
        </authorList>
    </citation>
    <scope>NUCLEOTIDE SEQUENCE [LARGE SCALE GENOMIC DNA]</scope>
    <source>
        <strain evidence="1 2">S2</strain>
    </source>
</reference>
<dbReference type="Pfam" id="PF01546">
    <property type="entry name" value="Peptidase_M20"/>
    <property type="match status" value="1"/>
</dbReference>
<dbReference type="SUPFAM" id="SSF53187">
    <property type="entry name" value="Zn-dependent exopeptidases"/>
    <property type="match status" value="1"/>
</dbReference>
<dbReference type="Gene3D" id="3.40.630.10">
    <property type="entry name" value="Zn peptidases"/>
    <property type="match status" value="1"/>
</dbReference>
<sequence length="546" mass="61987">MVKESKWQTKNQLLDSLCELVAIPSVTHSIGEIKVAEYVEKKLRELPYFQTNKEYLTLHTTEDDRKFVTALVKKGTNEKRTVILVSHFDVVGVEDYGDWQEYAFHPKKLTELFYENKNHMPKDVQKDLENGNWLFGRGTMDMKCGLTLHMSLIEEACSGSFDGNLLLLTVCDEEVNSVGMRNAAPILLEMAKQHNLEYNACLNSEPMFARYPGDENQYIYSGSIGKILPGFLCYGKETHVGEPFSGLNGNFMASLLTNELELNTEFCEVVEGEVTPPPTNLIQKDLKKEYNVQIPHRAITMFNMFIMERSMNEVVDHLRKSAEKVARTIEQGYEKRATHFATLENSTPNEVSVKVYHFDELLRYAIETYGKEKVDTIQTNVISSRGLKDDRDLTIHLVDELSILCKELSPMIVLFFAPPYYPAVNSRNHPRISRVVDHIIGYAKNTYNIDLKKQNYFAGLSDLSYVSLEKPASSLGDLTANMPLWDRGYSVPLEVLESLNIPVLNLGPVGKDAHKWTERLDVDNAFGALRDMLSITVNLLLAGDND</sequence>
<evidence type="ECO:0000313" key="2">
    <source>
        <dbReference type="Proteomes" id="UP000501868"/>
    </source>
</evidence>
<keyword evidence="1" id="KW-0378">Hydrolase</keyword>